<accession>G7YMR8</accession>
<dbReference type="EMBL" id="DF143827">
    <property type="protein sequence ID" value="GAA54249.1"/>
    <property type="molecule type" value="Genomic_DNA"/>
</dbReference>
<dbReference type="AlphaFoldDB" id="G7YMR8"/>
<name>G7YMR8_CLOSI</name>
<protein>
    <submittedName>
        <fullName evidence="1">Uncharacterized protein</fullName>
    </submittedName>
</protein>
<organism evidence="1 2">
    <name type="scientific">Clonorchis sinensis</name>
    <name type="common">Chinese liver fluke</name>
    <dbReference type="NCBI Taxonomy" id="79923"/>
    <lineage>
        <taxon>Eukaryota</taxon>
        <taxon>Metazoa</taxon>
        <taxon>Spiralia</taxon>
        <taxon>Lophotrochozoa</taxon>
        <taxon>Platyhelminthes</taxon>
        <taxon>Trematoda</taxon>
        <taxon>Digenea</taxon>
        <taxon>Opisthorchiida</taxon>
        <taxon>Opisthorchiata</taxon>
        <taxon>Opisthorchiidae</taxon>
        <taxon>Clonorchis</taxon>
    </lineage>
</organism>
<evidence type="ECO:0000313" key="2">
    <source>
        <dbReference type="Proteomes" id="UP000008909"/>
    </source>
</evidence>
<dbReference type="Proteomes" id="UP000008909">
    <property type="component" value="Unassembled WGS sequence"/>
</dbReference>
<gene>
    <name evidence="1" type="ORF">CLF_113028</name>
</gene>
<keyword evidence="2" id="KW-1185">Reference proteome</keyword>
<proteinExistence type="predicted"/>
<evidence type="ECO:0000313" key="1">
    <source>
        <dbReference type="EMBL" id="GAA54249.1"/>
    </source>
</evidence>
<sequence>YAKRISSDESKLYGLNEHSMDAVRNYVDQVQGQAMAGLVSQLFEQESRYAFWSNALEINCSCTYFRPNDCLKSSSYGPINLTGVLHKTTERIQRHLTADKNLYPALNMNPSQTAPTLQACAFLG</sequence>
<reference evidence="1" key="1">
    <citation type="journal article" date="2011" name="Genome Biol.">
        <title>The draft genome of the carcinogenic human liver fluke Clonorchis sinensis.</title>
        <authorList>
            <person name="Wang X."/>
            <person name="Chen W."/>
            <person name="Huang Y."/>
            <person name="Sun J."/>
            <person name="Men J."/>
            <person name="Liu H."/>
            <person name="Luo F."/>
            <person name="Guo L."/>
            <person name="Lv X."/>
            <person name="Deng C."/>
            <person name="Zhou C."/>
            <person name="Fan Y."/>
            <person name="Li X."/>
            <person name="Huang L."/>
            <person name="Hu Y."/>
            <person name="Liang C."/>
            <person name="Hu X."/>
            <person name="Xu J."/>
            <person name="Yu X."/>
        </authorList>
    </citation>
    <scope>NUCLEOTIDE SEQUENCE [LARGE SCALE GENOMIC DNA]</scope>
    <source>
        <strain evidence="1">Henan</strain>
    </source>
</reference>
<reference key="2">
    <citation type="submission" date="2011-10" db="EMBL/GenBank/DDBJ databases">
        <title>The genome and transcriptome sequence of Clonorchis sinensis provide insights into the carcinogenic liver fluke.</title>
        <authorList>
            <person name="Wang X."/>
            <person name="Huang Y."/>
            <person name="Chen W."/>
            <person name="Liu H."/>
            <person name="Guo L."/>
            <person name="Chen Y."/>
            <person name="Luo F."/>
            <person name="Zhou W."/>
            <person name="Sun J."/>
            <person name="Mao Q."/>
            <person name="Liang P."/>
            <person name="Zhou C."/>
            <person name="Tian Y."/>
            <person name="Men J."/>
            <person name="Lv X."/>
            <person name="Huang L."/>
            <person name="Zhou J."/>
            <person name="Hu Y."/>
            <person name="Li R."/>
            <person name="Zhang F."/>
            <person name="Lei H."/>
            <person name="Li X."/>
            <person name="Hu X."/>
            <person name="Liang C."/>
            <person name="Xu J."/>
            <person name="Wu Z."/>
            <person name="Yu X."/>
        </authorList>
    </citation>
    <scope>NUCLEOTIDE SEQUENCE</scope>
    <source>
        <strain>Henan</strain>
    </source>
</reference>
<feature type="non-terminal residue" evidence="1">
    <location>
        <position position="1"/>
    </location>
</feature>